<evidence type="ECO:0000256" key="1">
    <source>
        <dbReference type="ARBA" id="ARBA00004123"/>
    </source>
</evidence>
<dbReference type="SMART" id="SM00774">
    <property type="entry name" value="WRKY"/>
    <property type="match status" value="1"/>
</dbReference>
<reference evidence="8 9" key="1">
    <citation type="journal article" date="2014" name="Am. J. Bot.">
        <title>Genome assembly and annotation for red clover (Trifolium pratense; Fabaceae).</title>
        <authorList>
            <person name="Istvanek J."/>
            <person name="Jaros M."/>
            <person name="Krenek A."/>
            <person name="Repkova J."/>
        </authorList>
    </citation>
    <scope>NUCLEOTIDE SEQUENCE [LARGE SCALE GENOMIC DNA]</scope>
    <source>
        <strain evidence="9">cv. Tatra</strain>
        <tissue evidence="8">Young leaves</tissue>
    </source>
</reference>
<dbReference type="InterPro" id="IPR044810">
    <property type="entry name" value="WRKY_plant"/>
</dbReference>
<protein>
    <submittedName>
        <fullName evidence="8">WRKY transcription factor</fullName>
    </submittedName>
</protein>
<feature type="transmembrane region" description="Helical" evidence="6">
    <location>
        <begin position="43"/>
        <end position="63"/>
    </location>
</feature>
<keyword evidence="6" id="KW-1133">Transmembrane helix</keyword>
<keyword evidence="4" id="KW-0804">Transcription</keyword>
<organism evidence="8 9">
    <name type="scientific">Trifolium pratense</name>
    <name type="common">Red clover</name>
    <dbReference type="NCBI Taxonomy" id="57577"/>
    <lineage>
        <taxon>Eukaryota</taxon>
        <taxon>Viridiplantae</taxon>
        <taxon>Streptophyta</taxon>
        <taxon>Embryophyta</taxon>
        <taxon>Tracheophyta</taxon>
        <taxon>Spermatophyta</taxon>
        <taxon>Magnoliopsida</taxon>
        <taxon>eudicotyledons</taxon>
        <taxon>Gunneridae</taxon>
        <taxon>Pentapetalae</taxon>
        <taxon>rosids</taxon>
        <taxon>fabids</taxon>
        <taxon>Fabales</taxon>
        <taxon>Fabaceae</taxon>
        <taxon>Papilionoideae</taxon>
        <taxon>50 kb inversion clade</taxon>
        <taxon>NPAAA clade</taxon>
        <taxon>Hologalegina</taxon>
        <taxon>IRL clade</taxon>
        <taxon>Trifolieae</taxon>
        <taxon>Trifolium</taxon>
    </lineage>
</organism>
<accession>A0A2K3MVL3</accession>
<comment type="subcellular location">
    <subcellularLocation>
        <location evidence="1">Nucleus</location>
    </subcellularLocation>
</comment>
<evidence type="ECO:0000313" key="9">
    <source>
        <dbReference type="Proteomes" id="UP000236291"/>
    </source>
</evidence>
<dbReference type="GO" id="GO:0003700">
    <property type="term" value="F:DNA-binding transcription factor activity"/>
    <property type="evidence" value="ECO:0007669"/>
    <property type="project" value="InterPro"/>
</dbReference>
<gene>
    <name evidence="8" type="ORF">L195_g017982</name>
</gene>
<reference evidence="8 9" key="2">
    <citation type="journal article" date="2017" name="Front. Plant Sci.">
        <title>Gene Classification and Mining of Molecular Markers Useful in Red Clover (Trifolium pratense) Breeding.</title>
        <authorList>
            <person name="Istvanek J."/>
            <person name="Dluhosova J."/>
            <person name="Dluhos P."/>
            <person name="Patkova L."/>
            <person name="Nedelnik J."/>
            <person name="Repkova J."/>
        </authorList>
    </citation>
    <scope>NUCLEOTIDE SEQUENCE [LARGE SCALE GENOMIC DNA]</scope>
    <source>
        <strain evidence="9">cv. Tatra</strain>
        <tissue evidence="8">Young leaves</tissue>
    </source>
</reference>
<comment type="caution">
    <text evidence="8">The sequence shown here is derived from an EMBL/GenBank/DDBJ whole genome shotgun (WGS) entry which is preliminary data.</text>
</comment>
<dbReference type="InterPro" id="IPR003657">
    <property type="entry name" value="WRKY_dom"/>
</dbReference>
<dbReference type="PROSITE" id="PS50811">
    <property type="entry name" value="WRKY"/>
    <property type="match status" value="1"/>
</dbReference>
<evidence type="ECO:0000313" key="8">
    <source>
        <dbReference type="EMBL" id="PNX94802.1"/>
    </source>
</evidence>
<dbReference type="SUPFAM" id="SSF118290">
    <property type="entry name" value="WRKY DNA-binding domain"/>
    <property type="match status" value="1"/>
</dbReference>
<dbReference type="GO" id="GO:0043565">
    <property type="term" value="F:sequence-specific DNA binding"/>
    <property type="evidence" value="ECO:0007669"/>
    <property type="project" value="InterPro"/>
</dbReference>
<sequence length="271" mass="30915">MVSGSAFAFMSLGLSQQSHFGFEVDLLYFFCGYVTVQLMRIKLFLIIAGVSFSYSLIMLHFYLHSSIDQRVQQDQDSASISSSVELTNTSAIPVDSHRVNDLGHQQQNEGISEPRVEGENEGIISRIGIVRQPRVEGENEGISEPRVEGENEGVIHRNRIVRQPRVEGENQGIIRRNRRVKESRVVVFQTASDAIDILDDGYRWRKYGMKVVNRNPNPRSYYRCIHRFQGGCNATKQVERASHNIRVVITTYWGEHNHDVPLQLVEVEAIQ</sequence>
<keyword evidence="2" id="KW-0805">Transcription regulation</keyword>
<dbReference type="Proteomes" id="UP000236291">
    <property type="component" value="Unassembled WGS sequence"/>
</dbReference>
<dbReference type="GO" id="GO:0005634">
    <property type="term" value="C:nucleus"/>
    <property type="evidence" value="ECO:0007669"/>
    <property type="project" value="UniProtKB-SubCell"/>
</dbReference>
<proteinExistence type="predicted"/>
<feature type="domain" description="WRKY" evidence="7">
    <location>
        <begin position="193"/>
        <end position="261"/>
    </location>
</feature>
<evidence type="ECO:0000256" key="6">
    <source>
        <dbReference type="SAM" id="Phobius"/>
    </source>
</evidence>
<evidence type="ECO:0000256" key="2">
    <source>
        <dbReference type="ARBA" id="ARBA00023015"/>
    </source>
</evidence>
<evidence type="ECO:0000256" key="5">
    <source>
        <dbReference type="ARBA" id="ARBA00023242"/>
    </source>
</evidence>
<dbReference type="AlphaFoldDB" id="A0A2K3MVL3"/>
<keyword evidence="3" id="KW-0238">DNA-binding</keyword>
<name>A0A2K3MVL3_TRIPR</name>
<dbReference type="Pfam" id="PF03106">
    <property type="entry name" value="WRKY"/>
    <property type="match status" value="1"/>
</dbReference>
<dbReference type="PANTHER" id="PTHR31221:SF193">
    <property type="entry name" value="WRKY TRANSCRIPTION FACTOR PROTEIN 1-RELATED"/>
    <property type="match status" value="1"/>
</dbReference>
<keyword evidence="6" id="KW-0812">Transmembrane</keyword>
<dbReference type="PANTHER" id="PTHR31221">
    <property type="entry name" value="WRKY TRANSCRIPTION FACTOR PROTEIN 1-RELATED"/>
    <property type="match status" value="1"/>
</dbReference>
<keyword evidence="6" id="KW-0472">Membrane</keyword>
<evidence type="ECO:0000256" key="3">
    <source>
        <dbReference type="ARBA" id="ARBA00023125"/>
    </source>
</evidence>
<keyword evidence="5" id="KW-0539">Nucleus</keyword>
<dbReference type="EMBL" id="ASHM01012840">
    <property type="protein sequence ID" value="PNX94802.1"/>
    <property type="molecule type" value="Genomic_DNA"/>
</dbReference>
<evidence type="ECO:0000256" key="4">
    <source>
        <dbReference type="ARBA" id="ARBA00023163"/>
    </source>
</evidence>
<dbReference type="STRING" id="57577.A0A2K3MVL3"/>
<evidence type="ECO:0000259" key="7">
    <source>
        <dbReference type="PROSITE" id="PS50811"/>
    </source>
</evidence>
<dbReference type="InterPro" id="IPR036576">
    <property type="entry name" value="WRKY_dom_sf"/>
</dbReference>
<dbReference type="Gene3D" id="2.20.25.80">
    <property type="entry name" value="WRKY domain"/>
    <property type="match status" value="1"/>
</dbReference>